<dbReference type="PANTHER" id="PTHR45795:SF1">
    <property type="entry name" value="MACRO DOMAIN-CONTAINING PROTEIN"/>
    <property type="match status" value="1"/>
</dbReference>
<dbReference type="RefSeq" id="XP_008625513.2">
    <property type="nucleotide sequence ID" value="XM_008627291.2"/>
</dbReference>
<dbReference type="InterPro" id="IPR053300">
    <property type="entry name" value="Homeobox-like_regulator"/>
</dbReference>
<dbReference type="OrthoDB" id="365077at2759"/>
<dbReference type="Gene3D" id="3.40.220.10">
    <property type="entry name" value="Leucine Aminopeptidase, subunit E, domain 1"/>
    <property type="match status" value="1"/>
</dbReference>
<dbReference type="GeneID" id="19961850"/>
<sequence length="814" mass="97476">MHVSDKLNEIFYWAKEELSEIINDIELEKGEEKIGEICKKIKNTIKIINDGNSLENIHNIERKIIKNKNIINWNDLNFCLFYYINIYKKIYENLYIEEEDFFCKFDTYNYFVKKNFQINLIYHPLVYSIDSSYFNFLFSFIFDGYKKGNKNLCIDLGSRLCLEQNQDTKHGYSNFGGNSKNNFISDQNVENQSYEEKIKQPNDDISVEKWNIKQSMLKKDQRKFSCKNKITYILNDDVEYKQNFIITNESYFKLSEIFTKNEYIYKYIENASDSLYNFGYKKGIANKNSEKIPQHSNDGENEDILNNSNNFFDTNKNIDNEGEGYRKTDIGEAYNYSIENKTYMIDKELNKKIKIYNGDIANVESHGIILYANNNYKYSKSICENLYSSNLMKLEEEEKYEIRTKKSGEVYLTNSYDNIHKYILHVMLPKYNSKFILATHNTMNLCVHEILYACFEKKIQSISIPIVCFNLFFPINIFLITLLKSLRSLLLIPQFYNTIKNIIFVTNSNDIYFFLLKYISIFFPRTEQERFLSTNIAIIGNKIGSIDVQNRNITIFKSLRKVRKRKRKNKIEKQIEYDNQVDRNLFINNEANKEEYIWDDSDEEFSSDDSNSSGSSTSEIFKEADTEFLNIKTQNESQKNFLKLTQINKSDENMNLECYLRLSYNYNKKEKFEELKKMNFIYEYGIDELGRNIIIINFCNFPIIYNYNLLYFYLIYYFNTFMRNQFILLFIFSESILSNITNILSLFKDIFQVIQEFLKNIKIIYFFNYSFMFKFFIYVLYPFIPPDIYENIVYLNDDLELSKYFDVRKVLKRE</sequence>
<dbReference type="VEuPathDB" id="PlasmoDB:PVVCY_0601510"/>
<dbReference type="Proteomes" id="UP000290582">
    <property type="component" value="Chromosome PVVCY_06"/>
</dbReference>
<evidence type="ECO:0000256" key="1">
    <source>
        <dbReference type="SAM" id="Phobius"/>
    </source>
</evidence>
<dbReference type="PROSITE" id="PS50191">
    <property type="entry name" value="CRAL_TRIO"/>
    <property type="match status" value="1"/>
</dbReference>
<dbReference type="EMBL" id="LR215062">
    <property type="protein sequence ID" value="VEV55527.1"/>
    <property type="molecule type" value="Genomic_DNA"/>
</dbReference>
<dbReference type="KEGG" id="pvv:PVVCY_0601510"/>
<accession>A0A449BPX5</accession>
<feature type="transmembrane region" description="Helical" evidence="1">
    <location>
        <begin position="763"/>
        <end position="784"/>
    </location>
</feature>
<dbReference type="Gene3D" id="3.40.525.10">
    <property type="entry name" value="CRAL-TRIO lipid binding domain"/>
    <property type="match status" value="1"/>
</dbReference>
<evidence type="ECO:0000313" key="4">
    <source>
        <dbReference type="EMBL" id="VEV55527.1"/>
    </source>
</evidence>
<feature type="domain" description="CRAL-TRIO" evidence="2">
    <location>
        <begin position="668"/>
        <end position="814"/>
    </location>
</feature>
<organism evidence="4 5">
    <name type="scientific">Plasmodium vinckei vinckei</name>
    <dbReference type="NCBI Taxonomy" id="54757"/>
    <lineage>
        <taxon>Eukaryota</taxon>
        <taxon>Sar</taxon>
        <taxon>Alveolata</taxon>
        <taxon>Apicomplexa</taxon>
        <taxon>Aconoidasida</taxon>
        <taxon>Haemosporida</taxon>
        <taxon>Plasmodiidae</taxon>
        <taxon>Plasmodium</taxon>
        <taxon>Plasmodium (Vinckeia)</taxon>
    </lineage>
</organism>
<evidence type="ECO:0000259" key="3">
    <source>
        <dbReference type="PROSITE" id="PS51154"/>
    </source>
</evidence>
<dbReference type="AlphaFoldDB" id="A0A449BPX5"/>
<feature type="transmembrane region" description="Helical" evidence="1">
    <location>
        <begin position="726"/>
        <end position="751"/>
    </location>
</feature>
<dbReference type="Pfam" id="PF01661">
    <property type="entry name" value="Macro"/>
    <property type="match status" value="1"/>
</dbReference>
<dbReference type="InterPro" id="IPR001251">
    <property type="entry name" value="CRAL-TRIO_dom"/>
</dbReference>
<dbReference type="InterPro" id="IPR043472">
    <property type="entry name" value="Macro_dom-like"/>
</dbReference>
<feature type="transmembrane region" description="Helical" evidence="1">
    <location>
        <begin position="693"/>
        <end position="714"/>
    </location>
</feature>
<dbReference type="PROSITE" id="PS51154">
    <property type="entry name" value="MACRO"/>
    <property type="match status" value="1"/>
</dbReference>
<reference evidence="4 5" key="1">
    <citation type="submission" date="2019-01" db="EMBL/GenBank/DDBJ databases">
        <authorList>
            <person name="Ramaprasad A."/>
        </authorList>
    </citation>
    <scope>NUCLEOTIDE SEQUENCE [LARGE SCALE GENOMIC DNA]</scope>
</reference>
<protein>
    <recommendedName>
        <fullName evidence="6">Macro domain-containing protein</fullName>
    </recommendedName>
</protein>
<feature type="transmembrane region" description="Helical" evidence="1">
    <location>
        <begin position="462"/>
        <end position="483"/>
    </location>
</feature>
<proteinExistence type="predicted"/>
<dbReference type="InterPro" id="IPR002589">
    <property type="entry name" value="Macro_dom"/>
</dbReference>
<name>A0A449BPX5_PLAVN</name>
<dbReference type="InterPro" id="IPR036865">
    <property type="entry name" value="CRAL-TRIO_dom_sf"/>
</dbReference>
<dbReference type="PANTHER" id="PTHR45795">
    <property type="entry name" value="EARLY GAMETOCYTE ENRICHED PHOSPHOPROTEIN EGXP"/>
    <property type="match status" value="1"/>
</dbReference>
<dbReference type="SUPFAM" id="SSF52087">
    <property type="entry name" value="CRAL/TRIO domain"/>
    <property type="match status" value="1"/>
</dbReference>
<keyword evidence="1" id="KW-1133">Transmembrane helix</keyword>
<feature type="domain" description="Macro" evidence="3">
    <location>
        <begin position="340"/>
        <end position="523"/>
    </location>
</feature>
<dbReference type="SUPFAM" id="SSF52949">
    <property type="entry name" value="Macro domain-like"/>
    <property type="match status" value="1"/>
</dbReference>
<keyword evidence="1" id="KW-0812">Transmembrane</keyword>
<evidence type="ECO:0000259" key="2">
    <source>
        <dbReference type="PROSITE" id="PS50191"/>
    </source>
</evidence>
<dbReference type="Pfam" id="PF00650">
    <property type="entry name" value="CRAL_TRIO"/>
    <property type="match status" value="1"/>
</dbReference>
<evidence type="ECO:0000313" key="5">
    <source>
        <dbReference type="Proteomes" id="UP000290582"/>
    </source>
</evidence>
<gene>
    <name evidence="4" type="ORF">PVVCY_0601510</name>
</gene>
<evidence type="ECO:0008006" key="6">
    <source>
        <dbReference type="Google" id="ProtNLM"/>
    </source>
</evidence>
<dbReference type="CDD" id="cd00170">
    <property type="entry name" value="SEC14"/>
    <property type="match status" value="1"/>
</dbReference>
<keyword evidence="1" id="KW-0472">Membrane</keyword>